<evidence type="ECO:0000313" key="5">
    <source>
        <dbReference type="EMBL" id="SMG35865.1"/>
    </source>
</evidence>
<dbReference type="RefSeq" id="WP_085473286.1">
    <property type="nucleotide sequence ID" value="NZ_CP038029.1"/>
</dbReference>
<dbReference type="GO" id="GO:0017004">
    <property type="term" value="P:cytochrome complex assembly"/>
    <property type="evidence" value="ECO:0007669"/>
    <property type="project" value="UniProtKB-KW"/>
</dbReference>
<reference evidence="5 6" key="1">
    <citation type="submission" date="2017-04" db="EMBL/GenBank/DDBJ databases">
        <authorList>
            <person name="Afonso C.L."/>
            <person name="Miller P.J."/>
            <person name="Scott M.A."/>
            <person name="Spackman E."/>
            <person name="Goraichik I."/>
            <person name="Dimitrov K.M."/>
            <person name="Suarez D.L."/>
            <person name="Swayne D.E."/>
        </authorList>
    </citation>
    <scope>NUCLEOTIDE SEQUENCE [LARGE SCALE GENOMIC DNA]</scope>
    <source>
        <strain evidence="5 6">DSM 22418</strain>
    </source>
</reference>
<dbReference type="OrthoDB" id="1095575at2"/>
<name>A0A1X7K4W3_9SPHI</name>
<dbReference type="STRING" id="561061.SAMN05660862_2556"/>
<dbReference type="Gene3D" id="3.40.30.10">
    <property type="entry name" value="Glutaredoxin"/>
    <property type="match status" value="1"/>
</dbReference>
<evidence type="ECO:0000256" key="4">
    <source>
        <dbReference type="ARBA" id="ARBA00023284"/>
    </source>
</evidence>
<dbReference type="Pfam" id="PF08534">
    <property type="entry name" value="Redoxin"/>
    <property type="match status" value="1"/>
</dbReference>
<accession>A0A1X7K4W3</accession>
<dbReference type="GO" id="GO:0030313">
    <property type="term" value="C:cell envelope"/>
    <property type="evidence" value="ECO:0007669"/>
    <property type="project" value="UniProtKB-SubCell"/>
</dbReference>
<proteinExistence type="predicted"/>
<dbReference type="GO" id="GO:0016491">
    <property type="term" value="F:oxidoreductase activity"/>
    <property type="evidence" value="ECO:0007669"/>
    <property type="project" value="InterPro"/>
</dbReference>
<dbReference type="InterPro" id="IPR013740">
    <property type="entry name" value="Redoxin"/>
</dbReference>
<dbReference type="AlphaFoldDB" id="A0A1X7K4W3"/>
<gene>
    <name evidence="5" type="ORF">SAMN05660862_2556</name>
</gene>
<dbReference type="PANTHER" id="PTHR42852">
    <property type="entry name" value="THIOL:DISULFIDE INTERCHANGE PROTEIN DSBE"/>
    <property type="match status" value="1"/>
</dbReference>
<dbReference type="InterPro" id="IPR013766">
    <property type="entry name" value="Thioredoxin_domain"/>
</dbReference>
<organism evidence="5 6">
    <name type="scientific">Sphingobacterium psychroaquaticum</name>
    <dbReference type="NCBI Taxonomy" id="561061"/>
    <lineage>
        <taxon>Bacteria</taxon>
        <taxon>Pseudomonadati</taxon>
        <taxon>Bacteroidota</taxon>
        <taxon>Sphingobacteriia</taxon>
        <taxon>Sphingobacteriales</taxon>
        <taxon>Sphingobacteriaceae</taxon>
        <taxon>Sphingobacterium</taxon>
    </lineage>
</organism>
<dbReference type="EMBL" id="FXAU01000004">
    <property type="protein sequence ID" value="SMG35865.1"/>
    <property type="molecule type" value="Genomic_DNA"/>
</dbReference>
<keyword evidence="2" id="KW-0201">Cytochrome c-type biogenesis</keyword>
<dbReference type="InterPro" id="IPR036249">
    <property type="entry name" value="Thioredoxin-like_sf"/>
</dbReference>
<keyword evidence="6" id="KW-1185">Reference proteome</keyword>
<sequence length="459" mass="51245">MKSFLTLALTALTGFGLYAQNPVTIKGTLDQEFSRTVKLYKVVEGDMVEIASSVPQEGKKFGFNFYAPYEGFYAIGTGAPGSQTDNATFYFKPGDQLEVNLTAAGYELVGKNNSKENVTLSKWSSTVNDVYQKAFNWQRVQSTFVDFFPVLETVSKQTGAFINSNKTGNKKFDNIFGTYVKWDLAANATNFLNTPRSAHPSIEEYSDYYNSLSIVDFSSNASLVYQLPWGNRTLGGVSSVTRRLEKLAYVPGVAGLKNDLNFLQNDTLKGDLVLTYLARQKDYKAYKEAADLYNGYILTPAQKAKAMSIMNEMAQLKTGDQGLNFAFPDKNGKTVQFSDLKGKVVLIDVWATWCGPCKAEIPHLKKLEEEMHGTDVEVVSISVDEAKDKEKWLKMIKDENLGGLQLFASGWGDFANYYKIKGIPRFMVFDREGRVVTIDSPRPSNPELKKLLEKVLADK</sequence>
<evidence type="ECO:0000256" key="3">
    <source>
        <dbReference type="ARBA" id="ARBA00023157"/>
    </source>
</evidence>
<dbReference type="PROSITE" id="PS00194">
    <property type="entry name" value="THIOREDOXIN_1"/>
    <property type="match status" value="1"/>
</dbReference>
<dbReference type="InterPro" id="IPR017937">
    <property type="entry name" value="Thioredoxin_CS"/>
</dbReference>
<evidence type="ECO:0000313" key="6">
    <source>
        <dbReference type="Proteomes" id="UP000192980"/>
    </source>
</evidence>
<dbReference type="InterPro" id="IPR050553">
    <property type="entry name" value="Thioredoxin_ResA/DsbE_sf"/>
</dbReference>
<dbReference type="PROSITE" id="PS51352">
    <property type="entry name" value="THIOREDOXIN_2"/>
    <property type="match status" value="1"/>
</dbReference>
<evidence type="ECO:0000256" key="2">
    <source>
        <dbReference type="ARBA" id="ARBA00022748"/>
    </source>
</evidence>
<comment type="subcellular location">
    <subcellularLocation>
        <location evidence="1">Cell envelope</location>
    </subcellularLocation>
</comment>
<keyword evidence="4" id="KW-0676">Redox-active center</keyword>
<keyword evidence="3" id="KW-1015">Disulfide bond</keyword>
<dbReference type="Proteomes" id="UP000192980">
    <property type="component" value="Unassembled WGS sequence"/>
</dbReference>
<dbReference type="PANTHER" id="PTHR42852:SF6">
    <property type="entry name" value="THIOL:DISULFIDE INTERCHANGE PROTEIN DSBE"/>
    <property type="match status" value="1"/>
</dbReference>
<dbReference type="CDD" id="cd02966">
    <property type="entry name" value="TlpA_like_family"/>
    <property type="match status" value="1"/>
</dbReference>
<protein>
    <submittedName>
        <fullName evidence="5">Peroxiredoxin</fullName>
    </submittedName>
</protein>
<evidence type="ECO:0000256" key="1">
    <source>
        <dbReference type="ARBA" id="ARBA00004196"/>
    </source>
</evidence>
<dbReference type="SUPFAM" id="SSF52833">
    <property type="entry name" value="Thioredoxin-like"/>
    <property type="match status" value="1"/>
</dbReference>